<name>A0A9W6HFA8_9MICO</name>
<dbReference type="AlphaFoldDB" id="A0A9W6HFA8"/>
<feature type="region of interest" description="Disordered" evidence="3">
    <location>
        <begin position="187"/>
        <end position="214"/>
    </location>
</feature>
<evidence type="ECO:0000313" key="5">
    <source>
        <dbReference type="EMBL" id="GLJ79282.1"/>
    </source>
</evidence>
<dbReference type="Proteomes" id="UP001142317">
    <property type="component" value="Unassembled WGS sequence"/>
</dbReference>
<dbReference type="EMBL" id="BSEO01000001">
    <property type="protein sequence ID" value="GLJ79282.1"/>
    <property type="molecule type" value="Genomic_DNA"/>
</dbReference>
<dbReference type="InterPro" id="IPR011042">
    <property type="entry name" value="6-blade_b-propeller_TolB-like"/>
</dbReference>
<evidence type="ECO:0000256" key="1">
    <source>
        <dbReference type="ARBA" id="ARBA00022801"/>
    </source>
</evidence>
<dbReference type="InterPro" id="IPR001375">
    <property type="entry name" value="Peptidase_S9_cat"/>
</dbReference>
<gene>
    <name evidence="5" type="ORF">GCM10017586_09640</name>
</gene>
<keyword evidence="2" id="KW-0720">Serine protease</keyword>
<dbReference type="GO" id="GO:0006508">
    <property type="term" value="P:proteolysis"/>
    <property type="evidence" value="ECO:0007669"/>
    <property type="project" value="InterPro"/>
</dbReference>
<dbReference type="InterPro" id="IPR029058">
    <property type="entry name" value="AB_hydrolase_fold"/>
</dbReference>
<organism evidence="5 6">
    <name type="scientific">Microbacterium imperiale</name>
    <dbReference type="NCBI Taxonomy" id="33884"/>
    <lineage>
        <taxon>Bacteria</taxon>
        <taxon>Bacillati</taxon>
        <taxon>Actinomycetota</taxon>
        <taxon>Actinomycetes</taxon>
        <taxon>Micrococcales</taxon>
        <taxon>Microbacteriaceae</taxon>
        <taxon>Microbacterium</taxon>
    </lineage>
</organism>
<comment type="caution">
    <text evidence="5">The sequence shown here is derived from an EMBL/GenBank/DDBJ whole genome shotgun (WGS) entry which is preliminary data.</text>
</comment>
<dbReference type="PANTHER" id="PTHR42776">
    <property type="entry name" value="SERINE PEPTIDASE S9 FAMILY MEMBER"/>
    <property type="match status" value="1"/>
</dbReference>
<evidence type="ECO:0000256" key="3">
    <source>
        <dbReference type="SAM" id="MobiDB-lite"/>
    </source>
</evidence>
<dbReference type="SUPFAM" id="SSF53474">
    <property type="entry name" value="alpha/beta-Hydrolases"/>
    <property type="match status" value="1"/>
</dbReference>
<evidence type="ECO:0000256" key="2">
    <source>
        <dbReference type="ARBA" id="ARBA00022825"/>
    </source>
</evidence>
<feature type="domain" description="Peptidase S9 prolyl oligopeptidase catalytic" evidence="4">
    <location>
        <begin position="456"/>
        <end position="660"/>
    </location>
</feature>
<keyword evidence="5" id="KW-0031">Aminopeptidase</keyword>
<dbReference type="Gene3D" id="2.120.10.30">
    <property type="entry name" value="TolB, C-terminal domain"/>
    <property type="match status" value="1"/>
</dbReference>
<proteinExistence type="predicted"/>
<dbReference type="Gene3D" id="3.40.50.1820">
    <property type="entry name" value="alpha/beta hydrolase"/>
    <property type="match status" value="1"/>
</dbReference>
<dbReference type="PANTHER" id="PTHR42776:SF27">
    <property type="entry name" value="DIPEPTIDYL PEPTIDASE FAMILY MEMBER 6"/>
    <property type="match status" value="1"/>
</dbReference>
<keyword evidence="1" id="KW-0378">Hydrolase</keyword>
<dbReference type="GO" id="GO:0004252">
    <property type="term" value="F:serine-type endopeptidase activity"/>
    <property type="evidence" value="ECO:0007669"/>
    <property type="project" value="TreeGrafter"/>
</dbReference>
<dbReference type="Pfam" id="PF07676">
    <property type="entry name" value="PD40"/>
    <property type="match status" value="1"/>
</dbReference>
<sequence>MTVRAHDIEALISVGRPAVAPDGSFAVFATSRPDIAANRNVGQLWRVALPGGSLERLTRGTADTSPRLSPDGSVVAFLRADDRGRAQLHVIKATGSEALRVTDAPLGVSSFAWDPSGRRLAFTARVPEAGRYGSVDGLAPEAEAPRRITGIRWHSNGVGYTLDRPAQVFVVDAPDLDAEPVYDAAPALSEDSASSESAPANEVVQLTDGPHSHDGVVFTRDGDEVLTVVDTIEADQRDLRTPLVGIRVDGSGSREVLPAVLSINDVSVAPDGLIALLASDPGATGVDFVAPGVALWVIENGEPRRLTDEETVDLGEVGSHITPIGDDFLVQNRTRGEVELLRVTRTGEVTRLRGGLEVIGHGADAAGERIVCAVATSRSAGEILLLDSDGVDARLLTAFGDAADARGFVLPRAIEVSGPDGYPVHGWIATPAGDGPFPVLLQIHGGPYASYGVHLFDETQVLVDAGYAVVYCNPRGSAGYGRAHGRSIRGRMGTDDLVDVLAFLDGAVATDSRLDGDRVGIMGGSYGGYLTAWTIAHDHRFAGAIVERGFLDPATFQGTSDIGSFFGDEYVGTDPEAIERQSPMAVVDRVTTPTLVIHSELDFRCPLEQATRYYSALRRKGTTAELLVFPGEDHELTRSGRPRHRVERFEAILEWWSRYLPV</sequence>
<keyword evidence="6" id="KW-1185">Reference proteome</keyword>
<dbReference type="InterPro" id="IPR011659">
    <property type="entry name" value="WD40"/>
</dbReference>
<accession>A0A9W6HFA8</accession>
<reference evidence="5" key="1">
    <citation type="journal article" date="2014" name="Int. J. Syst. Evol. Microbiol.">
        <title>Complete genome sequence of Corynebacterium casei LMG S-19264T (=DSM 44701T), isolated from a smear-ripened cheese.</title>
        <authorList>
            <consortium name="US DOE Joint Genome Institute (JGI-PGF)"/>
            <person name="Walter F."/>
            <person name="Albersmeier A."/>
            <person name="Kalinowski J."/>
            <person name="Ruckert C."/>
        </authorList>
    </citation>
    <scope>NUCLEOTIDE SEQUENCE</scope>
    <source>
        <strain evidence="5">VKM Ac-1447</strain>
    </source>
</reference>
<keyword evidence="5" id="KW-0645">Protease</keyword>
<protein>
    <submittedName>
        <fullName evidence="5">Dipeptidyl aminopeptidase</fullName>
    </submittedName>
</protein>
<dbReference type="Pfam" id="PF00326">
    <property type="entry name" value="Peptidase_S9"/>
    <property type="match status" value="1"/>
</dbReference>
<dbReference type="SUPFAM" id="SSF82171">
    <property type="entry name" value="DPP6 N-terminal domain-like"/>
    <property type="match status" value="1"/>
</dbReference>
<dbReference type="GO" id="GO:0004177">
    <property type="term" value="F:aminopeptidase activity"/>
    <property type="evidence" value="ECO:0007669"/>
    <property type="project" value="UniProtKB-KW"/>
</dbReference>
<evidence type="ECO:0000313" key="6">
    <source>
        <dbReference type="Proteomes" id="UP001142317"/>
    </source>
</evidence>
<reference evidence="5" key="2">
    <citation type="submission" date="2023-01" db="EMBL/GenBank/DDBJ databases">
        <authorList>
            <person name="Sun Q."/>
            <person name="Evtushenko L."/>
        </authorList>
    </citation>
    <scope>NUCLEOTIDE SEQUENCE</scope>
    <source>
        <strain evidence="5">VKM Ac-1447</strain>
    </source>
</reference>
<evidence type="ECO:0000259" key="4">
    <source>
        <dbReference type="Pfam" id="PF00326"/>
    </source>
</evidence>
<feature type="compositionally biased region" description="Low complexity" evidence="3">
    <location>
        <begin position="187"/>
        <end position="200"/>
    </location>
</feature>